<dbReference type="SMR" id="A0A445LBN9"/>
<dbReference type="Gene3D" id="2.40.480.10">
    <property type="entry name" value="Allene oxide cyclase-like"/>
    <property type="match status" value="1"/>
</dbReference>
<dbReference type="InterPro" id="IPR044859">
    <property type="entry name" value="Allene_oxi_cyc_Dirigent"/>
</dbReference>
<evidence type="ECO:0000256" key="3">
    <source>
        <dbReference type="ARBA" id="ARBA00022525"/>
    </source>
</evidence>
<dbReference type="AlphaFoldDB" id="A0A445LBN9"/>
<keyword evidence="4" id="KW-0052">Apoplast</keyword>
<comment type="function">
    <text evidence="4">Dirigent proteins impart stereoselectivity on the phenoxy radical-coupling reaction, yielding optically active lignans from two molecules of coniferyl alcohol in the biosynthesis of lignans, flavonolignans, and alkaloids and thus plays a central role in plant secondary metabolism.</text>
</comment>
<keyword evidence="4" id="KW-0732">Signal</keyword>
<keyword evidence="3 4" id="KW-0964">Secreted</keyword>
<evidence type="ECO:0000256" key="2">
    <source>
        <dbReference type="ARBA" id="ARBA00011738"/>
    </source>
</evidence>
<dbReference type="PANTHER" id="PTHR21495">
    <property type="entry name" value="NUCLEOPORIN-RELATED"/>
    <property type="match status" value="1"/>
</dbReference>
<dbReference type="Proteomes" id="UP000289340">
    <property type="component" value="Chromosome 3"/>
</dbReference>
<comment type="subcellular location">
    <subcellularLocation>
        <location evidence="4">Secreted</location>
        <location evidence="4">Extracellular space</location>
        <location evidence="4">Apoplast</location>
    </subcellularLocation>
</comment>
<protein>
    <recommendedName>
        <fullName evidence="4">Dirigent protein</fullName>
    </recommendedName>
</protein>
<proteinExistence type="inferred from homology"/>
<keyword evidence="6" id="KW-1185">Reference proteome</keyword>
<accession>A0A445LBN9</accession>
<dbReference type="Pfam" id="PF03018">
    <property type="entry name" value="Dirigent"/>
    <property type="match status" value="1"/>
</dbReference>
<sequence length="194" mass="21295">MAKSKTFMLSILRIALALLFSSFAAAEEEPRFDRNLSPKSLGLRKEKLTHLRFYMHDVMSGPKPTAVKIAEAQMANTSSSFFGLLDMADDPLTAGPEPESKLVGKGQGMFGFADQNELGLVMLFNFAFTEGKYNGSTLSMLGRNMVLTAVREMPIVGGSGVFRFARGYAQAKTHTLDAKTGDAVVEFNVYVFHY</sequence>
<name>A0A445LBN9_GLYSO</name>
<evidence type="ECO:0000313" key="6">
    <source>
        <dbReference type="Proteomes" id="UP000289340"/>
    </source>
</evidence>
<dbReference type="EMBL" id="QZWG01000003">
    <property type="protein sequence ID" value="RZC20732.1"/>
    <property type="molecule type" value="Genomic_DNA"/>
</dbReference>
<comment type="similarity">
    <text evidence="1 4">Belongs to the plant dirigent protein family.</text>
</comment>
<evidence type="ECO:0000256" key="1">
    <source>
        <dbReference type="ARBA" id="ARBA00010746"/>
    </source>
</evidence>
<feature type="chain" id="PRO_5018816822" description="Dirigent protein" evidence="4">
    <location>
        <begin position="27"/>
        <end position="194"/>
    </location>
</feature>
<dbReference type="InterPro" id="IPR004265">
    <property type="entry name" value="Dirigent"/>
</dbReference>
<organism evidence="5 6">
    <name type="scientific">Glycine soja</name>
    <name type="common">Wild soybean</name>
    <dbReference type="NCBI Taxonomy" id="3848"/>
    <lineage>
        <taxon>Eukaryota</taxon>
        <taxon>Viridiplantae</taxon>
        <taxon>Streptophyta</taxon>
        <taxon>Embryophyta</taxon>
        <taxon>Tracheophyta</taxon>
        <taxon>Spermatophyta</taxon>
        <taxon>Magnoliopsida</taxon>
        <taxon>eudicotyledons</taxon>
        <taxon>Gunneridae</taxon>
        <taxon>Pentapetalae</taxon>
        <taxon>rosids</taxon>
        <taxon>fabids</taxon>
        <taxon>Fabales</taxon>
        <taxon>Fabaceae</taxon>
        <taxon>Papilionoideae</taxon>
        <taxon>50 kb inversion clade</taxon>
        <taxon>NPAAA clade</taxon>
        <taxon>indigoferoid/millettioid clade</taxon>
        <taxon>Phaseoleae</taxon>
        <taxon>Glycine</taxon>
        <taxon>Glycine subgen. Soja</taxon>
    </lineage>
</organism>
<dbReference type="GO" id="GO:0009699">
    <property type="term" value="P:phenylpropanoid biosynthetic process"/>
    <property type="evidence" value="ECO:0007669"/>
    <property type="project" value="UniProtKB-ARBA"/>
</dbReference>
<reference evidence="5 6" key="1">
    <citation type="submission" date="2018-09" db="EMBL/GenBank/DDBJ databases">
        <title>A high-quality reference genome of wild soybean provides a powerful tool to mine soybean genomes.</title>
        <authorList>
            <person name="Xie M."/>
            <person name="Chung C.Y.L."/>
            <person name="Li M.-W."/>
            <person name="Wong F.-L."/>
            <person name="Chan T.-F."/>
            <person name="Lam H.-M."/>
        </authorList>
    </citation>
    <scope>NUCLEOTIDE SEQUENCE [LARGE SCALE GENOMIC DNA]</scope>
    <source>
        <strain evidence="6">cv. W05</strain>
        <tissue evidence="5">Hypocotyl of etiolated seedlings</tissue>
    </source>
</reference>
<feature type="signal peptide" evidence="4">
    <location>
        <begin position="1"/>
        <end position="26"/>
    </location>
</feature>
<dbReference type="Gramene" id="XM_028368009.1">
    <property type="protein sequence ID" value="XP_028223810.1"/>
    <property type="gene ID" value="LOC114405522"/>
</dbReference>
<comment type="caution">
    <text evidence="5">The sequence shown here is derived from an EMBL/GenBank/DDBJ whole genome shotgun (WGS) entry which is preliminary data.</text>
</comment>
<comment type="subunit">
    <text evidence="2 4">Homodimer.</text>
</comment>
<dbReference type="GO" id="GO:0048046">
    <property type="term" value="C:apoplast"/>
    <property type="evidence" value="ECO:0007669"/>
    <property type="project" value="UniProtKB-SubCell"/>
</dbReference>
<evidence type="ECO:0000313" key="5">
    <source>
        <dbReference type="EMBL" id="RZC20732.1"/>
    </source>
</evidence>
<gene>
    <name evidence="5" type="ORF">D0Y65_007192</name>
</gene>
<evidence type="ECO:0000256" key="4">
    <source>
        <dbReference type="RuleBase" id="RU363099"/>
    </source>
</evidence>